<sequence>MTRFPGRRVRGSRVAVVGGSVAGCATAIALARAGCAVTVFERSRGVLADRGFGIGLAGPAWREFADAGYFAAETPALPCRSRAWIVADP</sequence>
<dbReference type="PROSITE" id="PS51257">
    <property type="entry name" value="PROKAR_LIPOPROTEIN"/>
    <property type="match status" value="1"/>
</dbReference>
<evidence type="ECO:0000313" key="3">
    <source>
        <dbReference type="Proteomes" id="UP000014139"/>
    </source>
</evidence>
<accession>R1ICL9</accession>
<proteinExistence type="predicted"/>
<dbReference type="InterPro" id="IPR036188">
    <property type="entry name" value="FAD/NAD-bd_sf"/>
</dbReference>
<dbReference type="Pfam" id="PF01266">
    <property type="entry name" value="DAO"/>
    <property type="match status" value="1"/>
</dbReference>
<dbReference type="RefSeq" id="WP_003077063.1">
    <property type="nucleotide sequence ID" value="NZ_AOUO01000169.1"/>
</dbReference>
<organism evidence="2 3">
    <name type="scientific">Amycolatopsis vancoresmycina DSM 44592</name>
    <dbReference type="NCBI Taxonomy" id="1292037"/>
    <lineage>
        <taxon>Bacteria</taxon>
        <taxon>Bacillati</taxon>
        <taxon>Actinomycetota</taxon>
        <taxon>Actinomycetes</taxon>
        <taxon>Pseudonocardiales</taxon>
        <taxon>Pseudonocardiaceae</taxon>
        <taxon>Amycolatopsis</taxon>
    </lineage>
</organism>
<dbReference type="InterPro" id="IPR006076">
    <property type="entry name" value="FAD-dep_OxRdtase"/>
</dbReference>
<evidence type="ECO:0000259" key="1">
    <source>
        <dbReference type="Pfam" id="PF01266"/>
    </source>
</evidence>
<dbReference type="AlphaFoldDB" id="R1ICL9"/>
<keyword evidence="3" id="KW-1185">Reference proteome</keyword>
<dbReference type="Gene3D" id="3.50.50.60">
    <property type="entry name" value="FAD/NAD(P)-binding domain"/>
    <property type="match status" value="1"/>
</dbReference>
<feature type="non-terminal residue" evidence="2">
    <location>
        <position position="89"/>
    </location>
</feature>
<reference evidence="2 3" key="1">
    <citation type="submission" date="2013-02" db="EMBL/GenBank/DDBJ databases">
        <title>Draft genome sequence of Amycolatopsis vancoresmycina strain DSM 44592T.</title>
        <authorList>
            <person name="Kumar S."/>
            <person name="Kaur N."/>
            <person name="Kaur C."/>
            <person name="Raghava G.P.S."/>
            <person name="Mayilraj S."/>
        </authorList>
    </citation>
    <scope>NUCLEOTIDE SEQUENCE [LARGE SCALE GENOMIC DNA]</scope>
    <source>
        <strain evidence="2 3">DSM 44592</strain>
    </source>
</reference>
<name>R1ICL9_9PSEU</name>
<dbReference type="EMBL" id="AOUO01000169">
    <property type="protein sequence ID" value="EOD68139.1"/>
    <property type="molecule type" value="Genomic_DNA"/>
</dbReference>
<gene>
    <name evidence="2" type="ORF">H480_12784</name>
</gene>
<dbReference type="Proteomes" id="UP000014139">
    <property type="component" value="Unassembled WGS sequence"/>
</dbReference>
<evidence type="ECO:0000313" key="2">
    <source>
        <dbReference type="EMBL" id="EOD68139.1"/>
    </source>
</evidence>
<dbReference type="SUPFAM" id="SSF51905">
    <property type="entry name" value="FAD/NAD(P)-binding domain"/>
    <property type="match status" value="1"/>
</dbReference>
<dbReference type="eggNOG" id="COG0654">
    <property type="taxonomic scope" value="Bacteria"/>
</dbReference>
<feature type="domain" description="FAD dependent oxidoreductase" evidence="1">
    <location>
        <begin position="13"/>
        <end position="64"/>
    </location>
</feature>
<comment type="caution">
    <text evidence="2">The sequence shown here is derived from an EMBL/GenBank/DDBJ whole genome shotgun (WGS) entry which is preliminary data.</text>
</comment>
<protein>
    <recommendedName>
        <fullName evidence="1">FAD dependent oxidoreductase domain-containing protein</fullName>
    </recommendedName>
</protein>